<dbReference type="Proteomes" id="UP000006853">
    <property type="component" value="Chromosome 3"/>
</dbReference>
<feature type="transmembrane region" description="Helical" evidence="7">
    <location>
        <begin position="6"/>
        <end position="27"/>
    </location>
</feature>
<dbReference type="EMBL" id="FR839630">
    <property type="protein sequence ID" value="SCV12188.1"/>
    <property type="molecule type" value="Genomic_DNA"/>
</dbReference>
<feature type="transmembrane region" description="Helical" evidence="7">
    <location>
        <begin position="177"/>
        <end position="201"/>
    </location>
</feature>
<dbReference type="GO" id="GO:0012505">
    <property type="term" value="C:endomembrane system"/>
    <property type="evidence" value="ECO:0007669"/>
    <property type="project" value="UniProtKB-SubCell"/>
</dbReference>
<keyword evidence="3 7" id="KW-0812">Transmembrane</keyword>
<gene>
    <name evidence="8" type="primary">ERS1-1</name>
    <name evidence="8" type="ordered locus">PP7435_Chr3-1721</name>
</gene>
<dbReference type="GO" id="GO:0005774">
    <property type="term" value="C:vacuolar membrane"/>
    <property type="evidence" value="ECO:0007669"/>
    <property type="project" value="TreeGrafter"/>
</dbReference>
<feature type="transmembrane region" description="Helical" evidence="7">
    <location>
        <begin position="79"/>
        <end position="102"/>
    </location>
</feature>
<evidence type="ECO:0000256" key="5">
    <source>
        <dbReference type="ARBA" id="ARBA00022989"/>
    </source>
</evidence>
<sequence length="260" mass="30814">MSLSTFLGVTYVTLWSLSFYPPLIVNFKLKSSDAISIDFLLLNTLGYVTYFISLFLQLYSSTVRVLYKHYYHGLPLLSAIDLLFVAHGLILNLITLSQLYCYRVWNFKRRSLRISFPTYLFFFVFFAFQATYYILSIKDATTYNLMVYTVNLSLWKVTISFIKYLPQLYFNFKRKSMIGYPIMSIWLDLLGGIFAMLQLFYDYSLVSAKWDLLVLVSNNKGKFWLSMVTFFFDFCFIVQYYFVYPSRAVNHEEDKMMSRV</sequence>
<dbReference type="AlphaFoldDB" id="A0A1G4KQA3"/>
<accession>A0A1G4KQA3</accession>
<dbReference type="PANTHER" id="PTHR13131">
    <property type="entry name" value="CYSTINOSIN"/>
    <property type="match status" value="1"/>
</dbReference>
<evidence type="ECO:0000256" key="2">
    <source>
        <dbReference type="ARBA" id="ARBA00022448"/>
    </source>
</evidence>
<evidence type="ECO:0000256" key="3">
    <source>
        <dbReference type="ARBA" id="ARBA00022692"/>
    </source>
</evidence>
<dbReference type="InterPro" id="IPR005282">
    <property type="entry name" value="LC_transporter"/>
</dbReference>
<dbReference type="GO" id="GO:0015184">
    <property type="term" value="F:L-cystine transmembrane transporter activity"/>
    <property type="evidence" value="ECO:0007669"/>
    <property type="project" value="TreeGrafter"/>
</dbReference>
<dbReference type="Pfam" id="PF04193">
    <property type="entry name" value="PQ-loop"/>
    <property type="match status" value="2"/>
</dbReference>
<keyword evidence="5 7" id="KW-1133">Transmembrane helix</keyword>
<keyword evidence="6 7" id="KW-0472">Membrane</keyword>
<dbReference type="InterPro" id="IPR006603">
    <property type="entry name" value="PQ-loop_rpt"/>
</dbReference>
<feature type="transmembrane region" description="Helical" evidence="7">
    <location>
        <begin position="114"/>
        <end position="134"/>
    </location>
</feature>
<evidence type="ECO:0000256" key="4">
    <source>
        <dbReference type="ARBA" id="ARBA00022737"/>
    </source>
</evidence>
<dbReference type="GO" id="GO:0000324">
    <property type="term" value="C:fungal-type vacuole"/>
    <property type="evidence" value="ECO:0007669"/>
    <property type="project" value="TreeGrafter"/>
</dbReference>
<keyword evidence="2" id="KW-0813">Transport</keyword>
<evidence type="ECO:0000256" key="1">
    <source>
        <dbReference type="ARBA" id="ARBA00004127"/>
    </source>
</evidence>
<keyword evidence="4" id="KW-0677">Repeat</keyword>
<feature type="transmembrane region" description="Helical" evidence="7">
    <location>
        <begin position="39"/>
        <end position="59"/>
    </location>
</feature>
<feature type="transmembrane region" description="Helical" evidence="7">
    <location>
        <begin position="146"/>
        <end position="165"/>
    </location>
</feature>
<evidence type="ECO:0000256" key="7">
    <source>
        <dbReference type="SAM" id="Phobius"/>
    </source>
</evidence>
<organism evidence="8 9">
    <name type="scientific">Komagataella phaffii (strain ATCC 76273 / CBS 7435 / CECT 11047 / NRRL Y-11430 / Wegner 21-1)</name>
    <name type="common">Yeast</name>
    <name type="synonym">Pichia pastoris</name>
    <dbReference type="NCBI Taxonomy" id="981350"/>
    <lineage>
        <taxon>Eukaryota</taxon>
        <taxon>Fungi</taxon>
        <taxon>Dikarya</taxon>
        <taxon>Ascomycota</taxon>
        <taxon>Saccharomycotina</taxon>
        <taxon>Pichiomycetes</taxon>
        <taxon>Pichiales</taxon>
        <taxon>Pichiaceae</taxon>
        <taxon>Komagataella</taxon>
    </lineage>
</organism>
<dbReference type="Gene3D" id="1.20.1280.290">
    <property type="match status" value="1"/>
</dbReference>
<evidence type="ECO:0000256" key="6">
    <source>
        <dbReference type="ARBA" id="ARBA00023136"/>
    </source>
</evidence>
<name>A0A1G4KQA3_KOMPC</name>
<dbReference type="PANTHER" id="PTHR13131:SF5">
    <property type="entry name" value="CYSTINOSIN"/>
    <property type="match status" value="1"/>
</dbReference>
<evidence type="ECO:0000313" key="8">
    <source>
        <dbReference type="EMBL" id="SCV12188.1"/>
    </source>
</evidence>
<dbReference type="SMART" id="SM00679">
    <property type="entry name" value="CTNS"/>
    <property type="match status" value="2"/>
</dbReference>
<proteinExistence type="predicted"/>
<evidence type="ECO:0000313" key="9">
    <source>
        <dbReference type="Proteomes" id="UP000006853"/>
    </source>
</evidence>
<keyword evidence="9" id="KW-1185">Reference proteome</keyword>
<comment type="subcellular location">
    <subcellularLocation>
        <location evidence="1">Endomembrane system</location>
        <topology evidence="1">Multi-pass membrane protein</topology>
    </subcellularLocation>
</comment>
<reference evidence="8 9" key="2">
    <citation type="journal article" date="2016" name="FEMS Yeast Res.">
        <title>Curation of the genome annotation of Pichia pastoris (Komagataella phaffii) CBS7435 from gene level to protein function.</title>
        <authorList>
            <person name="Valli M."/>
            <person name="Tatto N.E."/>
            <person name="Peymann A."/>
            <person name="Gruber C."/>
            <person name="Landes N."/>
            <person name="Ekker H."/>
            <person name="Thallinger G.G."/>
            <person name="Mattanovich D."/>
            <person name="Gasser B."/>
            <person name="Graf A.B."/>
        </authorList>
    </citation>
    <scope>GENOME REANNOTATION</scope>
    <source>
        <strain evidence="8 9">ATCC 76273 / CBS 7435 / CECT 11047 / NRRL Y-11430 / Wegner 21-1</strain>
    </source>
</reference>
<feature type="transmembrane region" description="Helical" evidence="7">
    <location>
        <begin position="221"/>
        <end position="243"/>
    </location>
</feature>
<reference evidence="8 9" key="1">
    <citation type="journal article" date="2011" name="J. Biotechnol.">
        <title>High-quality genome sequence of Pichia pastoris CBS7435.</title>
        <authorList>
            <person name="Kuberl A."/>
            <person name="Schneider J."/>
            <person name="Thallinger G.G."/>
            <person name="Anderl I."/>
            <person name="Wibberg D."/>
            <person name="Hajek T."/>
            <person name="Jaenicke S."/>
            <person name="Brinkrolf K."/>
            <person name="Goesmann A."/>
            <person name="Szczepanowski R."/>
            <person name="Puhler A."/>
            <person name="Schwab H."/>
            <person name="Glieder A."/>
            <person name="Pichler H."/>
        </authorList>
    </citation>
    <scope>NUCLEOTIDE SEQUENCE [LARGE SCALE GENOMIC DNA]</scope>
    <source>
        <strain evidence="9">ATCC 76273 / CBS 7435 / CECT 11047 / NRRL Y-11430 / Wegner 21-1</strain>
    </source>
</reference>
<protein>
    <submittedName>
        <fullName evidence="8">Putative H(+)-driven transporter involved in L-cystine export</fullName>
    </submittedName>
</protein>